<dbReference type="AlphaFoldDB" id="A0AAD9Z182"/>
<evidence type="ECO:0000259" key="2">
    <source>
        <dbReference type="Pfam" id="PF09747"/>
    </source>
</evidence>
<evidence type="ECO:0000256" key="1">
    <source>
        <dbReference type="SAM" id="MobiDB-lite"/>
    </source>
</evidence>
<feature type="compositionally biased region" description="Polar residues" evidence="1">
    <location>
        <begin position="1"/>
        <end position="25"/>
    </location>
</feature>
<feature type="compositionally biased region" description="Polar residues" evidence="1">
    <location>
        <begin position="204"/>
        <end position="222"/>
    </location>
</feature>
<dbReference type="Pfam" id="PF09747">
    <property type="entry name" value="CCD97-like_C"/>
    <property type="match status" value="1"/>
</dbReference>
<protein>
    <recommendedName>
        <fullName evidence="2">CCD97-like C-terminal domain-containing protein</fullName>
    </recommendedName>
</protein>
<keyword evidence="4" id="KW-1185">Reference proteome</keyword>
<dbReference type="InterPro" id="IPR040233">
    <property type="entry name" value="CCD97-like_C"/>
</dbReference>
<sequence length="222" mass="25599">MSPMATSLPVNLNGRTQTHTLSSHPQMARHPSRSPESKVRITVKNRRKRYLDTHSEYFSSSSLELADPLAYDRLVRRFQTKSEREAEGRQKGYSGVLEADLWRSEAKIDALANPDHAALMRYRRDASGEIVAEEKDEVPTNKEEGMQRWRKEMELRFLRGDDTDFDYKTVDESEEYDDRGIEEREEEEKWFEDESPAWVGEGESGTSNADKAITGQTGVQDY</sequence>
<dbReference type="Proteomes" id="UP001276659">
    <property type="component" value="Unassembled WGS sequence"/>
</dbReference>
<dbReference type="PANTHER" id="PTHR31840:SF1">
    <property type="entry name" value="COILED-COIL DOMAIN-CONTAINING PROTEIN 97"/>
    <property type="match status" value="1"/>
</dbReference>
<dbReference type="PANTHER" id="PTHR31840">
    <property type="entry name" value="COILED-COIL DOMAIN-CONTAINING PROTEIN 97"/>
    <property type="match status" value="1"/>
</dbReference>
<dbReference type="EMBL" id="JASNWA010000011">
    <property type="protein sequence ID" value="KAK3167543.1"/>
    <property type="molecule type" value="Genomic_DNA"/>
</dbReference>
<comment type="caution">
    <text evidence="3">The sequence shown here is derived from an EMBL/GenBank/DDBJ whole genome shotgun (WGS) entry which is preliminary data.</text>
</comment>
<feature type="domain" description="CCD97-like C-terminal" evidence="2">
    <location>
        <begin position="133"/>
        <end position="194"/>
    </location>
</feature>
<reference evidence="3" key="1">
    <citation type="submission" date="2022-11" db="EMBL/GenBank/DDBJ databases">
        <title>Chromosomal genome sequence assembly and mating type (MAT) locus characterization of the leprose asexual lichenized fungus Lepraria neglecta (Nyl.) Erichsen.</title>
        <authorList>
            <person name="Allen J.L."/>
            <person name="Pfeffer B."/>
        </authorList>
    </citation>
    <scope>NUCLEOTIDE SEQUENCE</scope>
    <source>
        <strain evidence="3">Allen 5258</strain>
    </source>
</reference>
<organism evidence="3 4">
    <name type="scientific">Lepraria neglecta</name>
    <dbReference type="NCBI Taxonomy" id="209136"/>
    <lineage>
        <taxon>Eukaryota</taxon>
        <taxon>Fungi</taxon>
        <taxon>Dikarya</taxon>
        <taxon>Ascomycota</taxon>
        <taxon>Pezizomycotina</taxon>
        <taxon>Lecanoromycetes</taxon>
        <taxon>OSLEUM clade</taxon>
        <taxon>Lecanoromycetidae</taxon>
        <taxon>Lecanorales</taxon>
        <taxon>Lecanorineae</taxon>
        <taxon>Stereocaulaceae</taxon>
        <taxon>Lepraria</taxon>
    </lineage>
</organism>
<proteinExistence type="predicted"/>
<feature type="compositionally biased region" description="Acidic residues" evidence="1">
    <location>
        <begin position="183"/>
        <end position="195"/>
    </location>
</feature>
<accession>A0AAD9Z182</accession>
<gene>
    <name evidence="3" type="ORF">OEA41_010670</name>
</gene>
<feature type="region of interest" description="Disordered" evidence="1">
    <location>
        <begin position="1"/>
        <end position="43"/>
    </location>
</feature>
<name>A0AAD9Z182_9LECA</name>
<evidence type="ECO:0000313" key="3">
    <source>
        <dbReference type="EMBL" id="KAK3167543.1"/>
    </source>
</evidence>
<dbReference type="InterPro" id="IPR018613">
    <property type="entry name" value="Ccdc97-like"/>
</dbReference>
<evidence type="ECO:0000313" key="4">
    <source>
        <dbReference type="Proteomes" id="UP001276659"/>
    </source>
</evidence>
<feature type="region of interest" description="Disordered" evidence="1">
    <location>
        <begin position="168"/>
        <end position="222"/>
    </location>
</feature>